<accession>A0AAN7WA95</accession>
<dbReference type="Proteomes" id="UP001310594">
    <property type="component" value="Unassembled WGS sequence"/>
</dbReference>
<evidence type="ECO:0000256" key="1">
    <source>
        <dbReference type="ARBA" id="ARBA00023002"/>
    </source>
</evidence>
<dbReference type="AlphaFoldDB" id="A0AAN7WA95"/>
<dbReference type="Pfam" id="PF00248">
    <property type="entry name" value="Aldo_ket_red"/>
    <property type="match status" value="1"/>
</dbReference>
<protein>
    <recommendedName>
        <fullName evidence="2">NADP-dependent oxidoreductase domain-containing protein</fullName>
    </recommendedName>
</protein>
<dbReference type="PANTHER" id="PTHR43625:SF78">
    <property type="entry name" value="PYRIDOXAL REDUCTASE-RELATED"/>
    <property type="match status" value="1"/>
</dbReference>
<comment type="caution">
    <text evidence="3">The sequence shown here is derived from an EMBL/GenBank/DDBJ whole genome shotgun (WGS) entry which is preliminary data.</text>
</comment>
<name>A0AAN7WA95_9PEZI</name>
<dbReference type="PANTHER" id="PTHR43625">
    <property type="entry name" value="AFLATOXIN B1 ALDEHYDE REDUCTASE"/>
    <property type="match status" value="1"/>
</dbReference>
<evidence type="ECO:0000313" key="4">
    <source>
        <dbReference type="Proteomes" id="UP001310594"/>
    </source>
</evidence>
<keyword evidence="1" id="KW-0560">Oxidoreductase</keyword>
<reference evidence="3" key="1">
    <citation type="submission" date="2023-08" db="EMBL/GenBank/DDBJ databases">
        <title>Black Yeasts Isolated from many extreme environments.</title>
        <authorList>
            <person name="Coleine C."/>
            <person name="Stajich J.E."/>
            <person name="Selbmann L."/>
        </authorList>
    </citation>
    <scope>NUCLEOTIDE SEQUENCE</scope>
    <source>
        <strain evidence="3">CCFEE 5810</strain>
    </source>
</reference>
<feature type="domain" description="NADP-dependent oxidoreductase" evidence="2">
    <location>
        <begin position="3"/>
        <end position="281"/>
    </location>
</feature>
<organism evidence="3 4">
    <name type="scientific">Elasticomyces elasticus</name>
    <dbReference type="NCBI Taxonomy" id="574655"/>
    <lineage>
        <taxon>Eukaryota</taxon>
        <taxon>Fungi</taxon>
        <taxon>Dikarya</taxon>
        <taxon>Ascomycota</taxon>
        <taxon>Pezizomycotina</taxon>
        <taxon>Dothideomycetes</taxon>
        <taxon>Dothideomycetidae</taxon>
        <taxon>Mycosphaerellales</taxon>
        <taxon>Teratosphaeriaceae</taxon>
        <taxon>Elasticomyces</taxon>
    </lineage>
</organism>
<gene>
    <name evidence="3" type="ORF">LTR97_002968</name>
</gene>
<sequence>MPWAPVEYPVASGLLKAALEQGANFWNGGIHYGTPTANSLHLMKYYFDRYPEDAEKVVLSIKGAFSAAGPVGSPEALRASVKEAVKVLDGSKTIDIFEMARVDPNVPIEISVQALADLVEEGKIGGIGLSDFGAKTIHRAHAVHAIAAVEVELSLFTPDPLNNGIALACQELNIPLIAYSPLGRGQLTSDIRKLEDLPADDFRRTKPRFAPEAFEQNVKLVEAVSHLAEHRGFTTAQVAIAWVVHQGAIPIPGSTKMERLVSNSRAVSLSQEDMSELKDIIDSFPVAGERYGGAHEALLNM</sequence>
<dbReference type="GO" id="GO:0005737">
    <property type="term" value="C:cytoplasm"/>
    <property type="evidence" value="ECO:0007669"/>
    <property type="project" value="TreeGrafter"/>
</dbReference>
<proteinExistence type="predicted"/>
<evidence type="ECO:0000259" key="2">
    <source>
        <dbReference type="Pfam" id="PF00248"/>
    </source>
</evidence>
<dbReference type="EMBL" id="JAVRQU010000004">
    <property type="protein sequence ID" value="KAK5703955.1"/>
    <property type="molecule type" value="Genomic_DNA"/>
</dbReference>
<dbReference type="SUPFAM" id="SSF51430">
    <property type="entry name" value="NAD(P)-linked oxidoreductase"/>
    <property type="match status" value="1"/>
</dbReference>
<dbReference type="GO" id="GO:0016491">
    <property type="term" value="F:oxidoreductase activity"/>
    <property type="evidence" value="ECO:0007669"/>
    <property type="project" value="UniProtKB-KW"/>
</dbReference>
<dbReference type="Gene3D" id="3.20.20.100">
    <property type="entry name" value="NADP-dependent oxidoreductase domain"/>
    <property type="match status" value="1"/>
</dbReference>
<dbReference type="InterPro" id="IPR036812">
    <property type="entry name" value="NAD(P)_OxRdtase_dom_sf"/>
</dbReference>
<dbReference type="InterPro" id="IPR050791">
    <property type="entry name" value="Aldo-Keto_reductase"/>
</dbReference>
<dbReference type="InterPro" id="IPR023210">
    <property type="entry name" value="NADP_OxRdtase_dom"/>
</dbReference>
<dbReference type="CDD" id="cd19077">
    <property type="entry name" value="AKR_AKR8A1-2"/>
    <property type="match status" value="1"/>
</dbReference>
<evidence type="ECO:0000313" key="3">
    <source>
        <dbReference type="EMBL" id="KAK5703955.1"/>
    </source>
</evidence>